<accession>A0A1G7ELA8</accession>
<keyword evidence="3" id="KW-1185">Reference proteome</keyword>
<dbReference type="eggNOG" id="ENOG50336YH">
    <property type="taxonomic scope" value="Bacteria"/>
</dbReference>
<dbReference type="RefSeq" id="WP_024479319.1">
    <property type="nucleotide sequence ID" value="NZ_FNBD01000002.1"/>
</dbReference>
<evidence type="ECO:0000313" key="3">
    <source>
        <dbReference type="Proteomes" id="UP000182114"/>
    </source>
</evidence>
<dbReference type="EMBL" id="FNBD01000002">
    <property type="protein sequence ID" value="SDE64412.1"/>
    <property type="molecule type" value="Genomic_DNA"/>
</dbReference>
<evidence type="ECO:0000259" key="1">
    <source>
        <dbReference type="Pfam" id="PF26604"/>
    </source>
</evidence>
<organism evidence="2 3">
    <name type="scientific">Cellulophaga baltica</name>
    <dbReference type="NCBI Taxonomy" id="76594"/>
    <lineage>
        <taxon>Bacteria</taxon>
        <taxon>Pseudomonadati</taxon>
        <taxon>Bacteroidota</taxon>
        <taxon>Flavobacteriia</taxon>
        <taxon>Flavobacteriales</taxon>
        <taxon>Flavobacteriaceae</taxon>
        <taxon>Cellulophaga</taxon>
    </lineage>
</organism>
<protein>
    <recommendedName>
        <fullName evidence="1">CBU-0592-like domain-containing protein</fullName>
    </recommendedName>
</protein>
<dbReference type="AlphaFoldDB" id="A0A1G7ELA8"/>
<proteinExistence type="predicted"/>
<evidence type="ECO:0000313" key="2">
    <source>
        <dbReference type="EMBL" id="SDE64412.1"/>
    </source>
</evidence>
<dbReference type="Proteomes" id="UP000182114">
    <property type="component" value="Unassembled WGS sequence"/>
</dbReference>
<sequence length="73" mass="7999">MLIGWAGAVLFILSYLLLSIGRLSSKSKVYHTLNILGAICLVINGFMLRDVPNIVVNLIWGLIGVYAVIKIVK</sequence>
<reference evidence="3" key="1">
    <citation type="submission" date="2016-10" db="EMBL/GenBank/DDBJ databases">
        <authorList>
            <person name="Varghese N."/>
            <person name="Submissions S."/>
        </authorList>
    </citation>
    <scope>NUCLEOTIDE SEQUENCE [LARGE SCALE GENOMIC DNA]</scope>
    <source>
        <strain evidence="3">DSM 24729</strain>
    </source>
</reference>
<dbReference type="Pfam" id="PF26604">
    <property type="entry name" value="CBU_0592"/>
    <property type="match status" value="1"/>
</dbReference>
<gene>
    <name evidence="2" type="ORF">SAMN04487992_102390</name>
</gene>
<dbReference type="InterPro" id="IPR058058">
    <property type="entry name" value="CBU_0592-like"/>
</dbReference>
<feature type="domain" description="CBU-0592-like" evidence="1">
    <location>
        <begin position="2"/>
        <end position="72"/>
    </location>
</feature>
<name>A0A1G7ELA8_9FLAO</name>
<dbReference type="NCBIfam" id="NF047864">
    <property type="entry name" value="CBU_0592_membra"/>
    <property type="match status" value="1"/>
</dbReference>